<dbReference type="InterPro" id="IPR014876">
    <property type="entry name" value="DEK_C"/>
</dbReference>
<dbReference type="SMART" id="SM00151">
    <property type="entry name" value="SWIB"/>
    <property type="match status" value="1"/>
</dbReference>
<feature type="domain" description="DEK-C" evidence="3">
    <location>
        <begin position="118"/>
        <end position="174"/>
    </location>
</feature>
<feature type="compositionally biased region" description="Low complexity" evidence="1">
    <location>
        <begin position="303"/>
        <end position="314"/>
    </location>
</feature>
<dbReference type="InterPro" id="IPR019835">
    <property type="entry name" value="SWIB_domain"/>
</dbReference>
<evidence type="ECO:0000259" key="2">
    <source>
        <dbReference type="PROSITE" id="PS51925"/>
    </source>
</evidence>
<dbReference type="PROSITE" id="PS51925">
    <property type="entry name" value="SWIB_MDM2"/>
    <property type="match status" value="1"/>
</dbReference>
<feature type="compositionally biased region" description="Basic residues" evidence="1">
    <location>
        <begin position="261"/>
        <end position="274"/>
    </location>
</feature>
<dbReference type="HOGENOM" id="CLU_046065_1_0_1"/>
<evidence type="ECO:0000313" key="4">
    <source>
        <dbReference type="EMBL" id="EXF84785.1"/>
    </source>
</evidence>
<comment type="caution">
    <text evidence="4">The sequence shown here is derived from an EMBL/GenBank/DDBJ whole genome shotgun (WGS) entry which is preliminary data.</text>
</comment>
<feature type="compositionally biased region" description="Low complexity" evidence="1">
    <location>
        <begin position="179"/>
        <end position="192"/>
    </location>
</feature>
<evidence type="ECO:0000256" key="1">
    <source>
        <dbReference type="SAM" id="MobiDB-lite"/>
    </source>
</evidence>
<feature type="compositionally biased region" description="Low complexity" evidence="1">
    <location>
        <begin position="57"/>
        <end position="78"/>
    </location>
</feature>
<dbReference type="CDD" id="cd10567">
    <property type="entry name" value="SWIB-MDM2_like"/>
    <property type="match status" value="1"/>
</dbReference>
<sequence>LPSLQNRPHANVPTEQEPNIGKCEPHLFLPGPQIAPHTAHCTDTAHPSHLVVWNETSPFQSRTPRSTSTSSSDTLYPSGAPPLFRDSRLGSHAPPRDRPHFSLEHRPSGGIMSLPLSSEDEDNYTAIIDGILATADLTTITRKKIRLGLEKALGGKDLTAQKDAIKALIEERFDAISGSNDAAPDSYSASPAPKREANGHDDDIDGEIEVSVAPVRKRQKREDSSEDADAKLAAKLQAQENQMARGRTTRGGNGASSKGSKAAKKKKAPRKKSDKKIDDSDVEDSGEAPKRKAGGGFQKPFNLSEPLSELLGEPQLSRPQVVKKLWEHIKGNDLQDPENKRQILCDDKMHAIFKQSKVDMFQMNKMIGAHLYPVEEQ</sequence>
<dbReference type="Pfam" id="PF02201">
    <property type="entry name" value="SWIB"/>
    <property type="match status" value="1"/>
</dbReference>
<dbReference type="eggNOG" id="KOG1946">
    <property type="taxonomic scope" value="Eukaryota"/>
</dbReference>
<dbReference type="OrthoDB" id="10251073at2759"/>
<dbReference type="AlphaFoldDB" id="A0A010R7V7"/>
<dbReference type="Gene3D" id="1.10.245.10">
    <property type="entry name" value="SWIB/MDM2 domain"/>
    <property type="match status" value="1"/>
</dbReference>
<dbReference type="InterPro" id="IPR003121">
    <property type="entry name" value="SWIB_MDM2_domain"/>
</dbReference>
<feature type="region of interest" description="Disordered" evidence="1">
    <location>
        <begin position="1"/>
        <end position="27"/>
    </location>
</feature>
<dbReference type="STRING" id="1445577.A0A010R7V7"/>
<reference evidence="4 5" key="1">
    <citation type="submission" date="2014-02" db="EMBL/GenBank/DDBJ databases">
        <title>The genome sequence of Colletotrichum fioriniae PJ7.</title>
        <authorList>
            <person name="Baroncelli R."/>
            <person name="Thon M.R."/>
        </authorList>
    </citation>
    <scope>NUCLEOTIDE SEQUENCE [LARGE SCALE GENOMIC DNA]</scope>
    <source>
        <strain evidence="4 5">PJ7</strain>
    </source>
</reference>
<evidence type="ECO:0000313" key="5">
    <source>
        <dbReference type="Proteomes" id="UP000020467"/>
    </source>
</evidence>
<feature type="non-terminal residue" evidence="4">
    <location>
        <position position="1"/>
    </location>
</feature>
<dbReference type="SUPFAM" id="SSF109715">
    <property type="entry name" value="DEK C-terminal domain"/>
    <property type="match status" value="1"/>
</dbReference>
<protein>
    <submittedName>
        <fullName evidence="4">DEK C terminal domain-containing protein</fullName>
    </submittedName>
</protein>
<organism evidence="4 5">
    <name type="scientific">Colletotrichum fioriniae PJ7</name>
    <dbReference type="NCBI Taxonomy" id="1445577"/>
    <lineage>
        <taxon>Eukaryota</taxon>
        <taxon>Fungi</taxon>
        <taxon>Dikarya</taxon>
        <taxon>Ascomycota</taxon>
        <taxon>Pezizomycotina</taxon>
        <taxon>Sordariomycetes</taxon>
        <taxon>Hypocreomycetidae</taxon>
        <taxon>Glomerellales</taxon>
        <taxon>Glomerellaceae</taxon>
        <taxon>Colletotrichum</taxon>
        <taxon>Colletotrichum acutatum species complex</taxon>
    </lineage>
</organism>
<accession>A0A010R7V7</accession>
<dbReference type="SUPFAM" id="SSF47592">
    <property type="entry name" value="SWIB/MDM2 domain"/>
    <property type="match status" value="1"/>
</dbReference>
<feature type="compositionally biased region" description="Basic and acidic residues" evidence="1">
    <location>
        <begin position="85"/>
        <end position="107"/>
    </location>
</feature>
<dbReference type="KEGG" id="cfj:CFIO01_10904"/>
<dbReference type="InterPro" id="IPR036885">
    <property type="entry name" value="SWIB_MDM2_dom_sf"/>
</dbReference>
<dbReference type="Pfam" id="PF08766">
    <property type="entry name" value="DEK_C"/>
    <property type="match status" value="1"/>
</dbReference>
<keyword evidence="5" id="KW-1185">Reference proteome</keyword>
<evidence type="ECO:0000259" key="3">
    <source>
        <dbReference type="PROSITE" id="PS51998"/>
    </source>
</evidence>
<dbReference type="Gene3D" id="1.10.10.60">
    <property type="entry name" value="Homeodomain-like"/>
    <property type="match status" value="1"/>
</dbReference>
<dbReference type="PROSITE" id="PS51998">
    <property type="entry name" value="DEK_C"/>
    <property type="match status" value="1"/>
</dbReference>
<feature type="region of interest" description="Disordered" evidence="1">
    <location>
        <begin position="57"/>
        <end position="116"/>
    </location>
</feature>
<dbReference type="Proteomes" id="UP000020467">
    <property type="component" value="Unassembled WGS sequence"/>
</dbReference>
<proteinExistence type="predicted"/>
<feature type="region of interest" description="Disordered" evidence="1">
    <location>
        <begin position="178"/>
        <end position="314"/>
    </location>
</feature>
<feature type="domain" description="DM2" evidence="2">
    <location>
        <begin position="296"/>
        <end position="373"/>
    </location>
</feature>
<dbReference type="PANTHER" id="PTHR13844">
    <property type="entry name" value="SWI/SNF-RELATED MATRIX-ASSOCIATED ACTIN-DEPENDENT REGULATOR OF CHROMATIN SUBFAMILY D"/>
    <property type="match status" value="1"/>
</dbReference>
<gene>
    <name evidence="4" type="ORF">CFIO01_10904</name>
</gene>
<feature type="compositionally biased region" description="Polar residues" evidence="1">
    <location>
        <begin position="1"/>
        <end position="17"/>
    </location>
</feature>
<feature type="compositionally biased region" description="Basic and acidic residues" evidence="1">
    <location>
        <begin position="220"/>
        <end position="232"/>
    </location>
</feature>
<dbReference type="EMBL" id="JARH01000144">
    <property type="protein sequence ID" value="EXF84785.1"/>
    <property type="molecule type" value="Genomic_DNA"/>
</dbReference>
<name>A0A010R7V7_9PEZI</name>